<reference evidence="3 4" key="1">
    <citation type="submission" date="2019-10" db="EMBL/GenBank/DDBJ databases">
        <title>Extracellular Electron Transfer in a Candidatus Methanoperedens spp. Enrichment Culture.</title>
        <authorList>
            <person name="Berger S."/>
            <person name="Rangel Shaw D."/>
            <person name="Berben T."/>
            <person name="In 'T Zandt M."/>
            <person name="Frank J."/>
            <person name="Reimann J."/>
            <person name="Jetten M.S.M."/>
            <person name="Welte C.U."/>
        </authorList>
    </citation>
    <scope>NUCLEOTIDE SEQUENCE [LARGE SCALE GENOMIC DNA]</scope>
    <source>
        <strain evidence="3">SB12</strain>
    </source>
</reference>
<proteinExistence type="predicted"/>
<dbReference type="Gene3D" id="1.25.40.10">
    <property type="entry name" value="Tetratricopeptide repeat domain"/>
    <property type="match status" value="1"/>
</dbReference>
<evidence type="ECO:0000313" key="3">
    <source>
        <dbReference type="EMBL" id="KAB2933246.1"/>
    </source>
</evidence>
<dbReference type="Proteomes" id="UP000460298">
    <property type="component" value="Unassembled WGS sequence"/>
</dbReference>
<dbReference type="SUPFAM" id="SSF48452">
    <property type="entry name" value="TPR-like"/>
    <property type="match status" value="1"/>
</dbReference>
<name>A0A833H2L0_9LEPT</name>
<dbReference type="PANTHER" id="PTHR24104">
    <property type="entry name" value="E3 UBIQUITIN-PROTEIN LIGASE NHLRC1-RELATED"/>
    <property type="match status" value="1"/>
</dbReference>
<dbReference type="AlphaFoldDB" id="A0A833H2L0"/>
<gene>
    <name evidence="3" type="ORF">F9K24_07820</name>
</gene>
<dbReference type="InterPro" id="IPR001258">
    <property type="entry name" value="NHL_repeat"/>
</dbReference>
<evidence type="ECO:0000256" key="1">
    <source>
        <dbReference type="ARBA" id="ARBA00022737"/>
    </source>
</evidence>
<sequence length="689" mass="77501">MWGKRLLFLFGITVVPGGGYLIARELPFFRLKEEKASEYLEKGLYHYNARNFVAAREYFYRSLDVKSDLHLARRFLGDSYYFTGDYESALEQWESLLESSGPDLMIQDRLNLIQHGFTGQSEPGPYRFYGWIRPEKRPYAPVDIQADESENIYVLSFDPPGIYHFRPAFQQIRSDGRSPDFDQTGTLVGRIWDRLKGPMAFHLYQNRFYIADFAGDRIYILEKDGRFAGSFGATGSGEGQFHGPSGIVVVNDVIYVADQGNRRLQKFDLEGGFLGAWKPSALQKPSGLTSDGKRIAVADTDGAVLILDEDGLVMNRIEGRELKRPSGLDWKANRLFIADEKTGPQIYDMEAGSFVEMPGIRDEADRTVPLERAVAFRSDSRGRLYIANGKGSVLHLTGEAALRSSYDLTFYPIESASYPDVAFALRVVDRSTSENAIVRGLTDDNFMIFENGSRIHPVRVDGMERFQNRMNLVIIKENSTSFEKDGLDEFLDAGMHDILSGIRVSDRLRLSLADTRTIPVYEGLERRQLLSRMQAQPPVEEPAIGRAIYDGITDLLDRKGPAGILLVVSGRSFSTAFDRYDPTVLVQYAKAHSIPVHIISFEAGMADGDTGAAEIYRRISADTGGSYVRFFDETERKKLYSRMTAIKDPRYIITYRSPGGTLHGRFMDVSVQVHHRKTTGAADGGYFVP</sequence>
<dbReference type="EMBL" id="WBUI01000006">
    <property type="protein sequence ID" value="KAB2933246.1"/>
    <property type="molecule type" value="Genomic_DNA"/>
</dbReference>
<evidence type="ECO:0000313" key="4">
    <source>
        <dbReference type="Proteomes" id="UP000460298"/>
    </source>
</evidence>
<organism evidence="3 4">
    <name type="scientific">Leptonema illini</name>
    <dbReference type="NCBI Taxonomy" id="183"/>
    <lineage>
        <taxon>Bacteria</taxon>
        <taxon>Pseudomonadati</taxon>
        <taxon>Spirochaetota</taxon>
        <taxon>Spirochaetia</taxon>
        <taxon>Leptospirales</taxon>
        <taxon>Leptospiraceae</taxon>
        <taxon>Leptonema</taxon>
    </lineage>
</organism>
<dbReference type="InterPro" id="IPR011990">
    <property type="entry name" value="TPR-like_helical_dom_sf"/>
</dbReference>
<dbReference type="InterPro" id="IPR036465">
    <property type="entry name" value="vWFA_dom_sf"/>
</dbReference>
<evidence type="ECO:0000256" key="2">
    <source>
        <dbReference type="PROSITE-ProRule" id="PRU00504"/>
    </source>
</evidence>
<dbReference type="InterPro" id="IPR050952">
    <property type="entry name" value="TRIM-NHL_E3_ligases"/>
</dbReference>
<dbReference type="CDD" id="cd05819">
    <property type="entry name" value="NHL"/>
    <property type="match status" value="1"/>
</dbReference>
<dbReference type="SUPFAM" id="SSF63825">
    <property type="entry name" value="YWTD domain"/>
    <property type="match status" value="1"/>
</dbReference>
<keyword evidence="1" id="KW-0677">Repeat</keyword>
<comment type="caution">
    <text evidence="3">The sequence shown here is derived from an EMBL/GenBank/DDBJ whole genome shotgun (WGS) entry which is preliminary data.</text>
</comment>
<protein>
    <submittedName>
        <fullName evidence="3">6-bladed beta-propeller</fullName>
    </submittedName>
</protein>
<dbReference type="Pfam" id="PF17170">
    <property type="entry name" value="DUF5128"/>
    <property type="match status" value="1"/>
</dbReference>
<feature type="repeat" description="NHL" evidence="2">
    <location>
        <begin position="228"/>
        <end position="270"/>
    </location>
</feature>
<dbReference type="InterPro" id="IPR011042">
    <property type="entry name" value="6-blade_b-propeller_TolB-like"/>
</dbReference>
<dbReference type="Gene3D" id="2.120.10.30">
    <property type="entry name" value="TolB, C-terminal domain"/>
    <property type="match status" value="1"/>
</dbReference>
<dbReference type="PROSITE" id="PS51125">
    <property type="entry name" value="NHL"/>
    <property type="match status" value="1"/>
</dbReference>
<dbReference type="Gene3D" id="3.40.50.410">
    <property type="entry name" value="von Willebrand factor, type A domain"/>
    <property type="match status" value="1"/>
</dbReference>
<accession>A0A833H2L0</accession>